<evidence type="ECO:0000256" key="5">
    <source>
        <dbReference type="ARBA" id="ARBA00039879"/>
    </source>
</evidence>
<dbReference type="SUPFAM" id="SSF52833">
    <property type="entry name" value="Thioredoxin-like"/>
    <property type="match status" value="1"/>
</dbReference>
<dbReference type="RefSeq" id="WP_279853265.1">
    <property type="nucleotide sequence ID" value="NZ_JAOCIA010000008.1"/>
</dbReference>
<dbReference type="InterPro" id="IPR006660">
    <property type="entry name" value="Arsenate_reductase-like"/>
</dbReference>
<dbReference type="Gene3D" id="3.40.30.10">
    <property type="entry name" value="Glutaredoxin"/>
    <property type="match status" value="1"/>
</dbReference>
<dbReference type="PROSITE" id="PS51353">
    <property type="entry name" value="ARSC"/>
    <property type="match status" value="1"/>
</dbReference>
<dbReference type="GO" id="GO:0046685">
    <property type="term" value="P:response to arsenic-containing substance"/>
    <property type="evidence" value="ECO:0007669"/>
    <property type="project" value="UniProtKB-KW"/>
</dbReference>
<dbReference type="InterPro" id="IPR006659">
    <property type="entry name" value="Arsenate_reductase"/>
</dbReference>
<evidence type="ECO:0000256" key="2">
    <source>
        <dbReference type="ARBA" id="ARBA00022849"/>
    </source>
</evidence>
<comment type="caution">
    <text evidence="8">The sequence shown here is derived from an EMBL/GenBank/DDBJ whole genome shotgun (WGS) entry which is preliminary data.</text>
</comment>
<evidence type="ECO:0000313" key="9">
    <source>
        <dbReference type="Proteomes" id="UP001161294"/>
    </source>
</evidence>
<dbReference type="Pfam" id="PF03960">
    <property type="entry name" value="ArsC"/>
    <property type="match status" value="1"/>
</dbReference>
<keyword evidence="2" id="KW-0059">Arsenical resistance</keyword>
<dbReference type="EMBL" id="JAOCJW010000011">
    <property type="protein sequence ID" value="MDH2005390.1"/>
    <property type="molecule type" value="Genomic_DNA"/>
</dbReference>
<name>A0AA42W182_9BURK</name>
<evidence type="ECO:0000256" key="7">
    <source>
        <dbReference type="RuleBase" id="RU362029"/>
    </source>
</evidence>
<dbReference type="PANTHER" id="PTHR30041:SF5">
    <property type="entry name" value="ARSENATE REDUCTASE-RELATED"/>
    <property type="match status" value="1"/>
</dbReference>
<dbReference type="PANTHER" id="PTHR30041">
    <property type="entry name" value="ARSENATE REDUCTASE"/>
    <property type="match status" value="1"/>
</dbReference>
<protein>
    <recommendedName>
        <fullName evidence="5 7">Arsenate reductase</fullName>
        <ecNumber evidence="4 7">1.20.4.1</ecNumber>
    </recommendedName>
</protein>
<evidence type="ECO:0000313" key="8">
    <source>
        <dbReference type="EMBL" id="MDH2005390.1"/>
    </source>
</evidence>
<evidence type="ECO:0000256" key="4">
    <source>
        <dbReference type="ARBA" id="ARBA00038969"/>
    </source>
</evidence>
<dbReference type="Proteomes" id="UP001161294">
    <property type="component" value="Unassembled WGS sequence"/>
</dbReference>
<proteinExistence type="inferred from homology"/>
<dbReference type="NCBIfam" id="TIGR00014">
    <property type="entry name" value="arsC"/>
    <property type="match status" value="1"/>
</dbReference>
<evidence type="ECO:0000256" key="6">
    <source>
        <dbReference type="PROSITE-ProRule" id="PRU01282"/>
    </source>
</evidence>
<dbReference type="CDD" id="cd03034">
    <property type="entry name" value="ArsC_ArsC"/>
    <property type="match status" value="1"/>
</dbReference>
<keyword evidence="3 7" id="KW-0560">Oxidoreductase</keyword>
<dbReference type="AlphaFoldDB" id="A0AA42W182"/>
<dbReference type="GO" id="GO:0008794">
    <property type="term" value="F:arsenate reductase (glutaredoxin) activity"/>
    <property type="evidence" value="ECO:0007669"/>
    <property type="project" value="UniProtKB-UniRule"/>
</dbReference>
<comment type="similarity">
    <text evidence="1 6 7">Belongs to the ArsC family.</text>
</comment>
<reference evidence="8" key="1">
    <citation type="submission" date="2022-09" db="EMBL/GenBank/DDBJ databases">
        <title>Intensive care unit water sources are persistently colonized with multi-drug resistant bacteria and are the site of extensive horizontal gene transfer of antibiotic resistance genes.</title>
        <authorList>
            <person name="Diorio-Toth L."/>
        </authorList>
    </citation>
    <scope>NUCLEOTIDE SEQUENCE</scope>
    <source>
        <strain evidence="8">GD03686</strain>
    </source>
</reference>
<organism evidence="8 9">
    <name type="scientific">Comamonas aquatica</name>
    <dbReference type="NCBI Taxonomy" id="225991"/>
    <lineage>
        <taxon>Bacteria</taxon>
        <taxon>Pseudomonadati</taxon>
        <taxon>Pseudomonadota</taxon>
        <taxon>Betaproteobacteria</taxon>
        <taxon>Burkholderiales</taxon>
        <taxon>Comamonadaceae</taxon>
        <taxon>Comamonas</taxon>
    </lineage>
</organism>
<dbReference type="InterPro" id="IPR036249">
    <property type="entry name" value="Thioredoxin-like_sf"/>
</dbReference>
<evidence type="ECO:0000256" key="3">
    <source>
        <dbReference type="ARBA" id="ARBA00023002"/>
    </source>
</evidence>
<evidence type="ECO:0000256" key="1">
    <source>
        <dbReference type="ARBA" id="ARBA00007198"/>
    </source>
</evidence>
<gene>
    <name evidence="8" type="primary">arsC</name>
    <name evidence="8" type="ORF">N5J23_07520</name>
</gene>
<comment type="catalytic activity">
    <reaction evidence="7">
        <text>[glutaredoxin]-dithiol + arsenate + glutathione + H(+) = glutathionyl-S-S-[glutaredoxin] + arsenite + H2O</text>
        <dbReference type="Rhea" id="RHEA:22016"/>
        <dbReference type="Rhea" id="RHEA-COMP:10729"/>
        <dbReference type="Rhea" id="RHEA-COMP:17668"/>
        <dbReference type="ChEBI" id="CHEBI:15377"/>
        <dbReference type="ChEBI" id="CHEBI:15378"/>
        <dbReference type="ChEBI" id="CHEBI:29242"/>
        <dbReference type="ChEBI" id="CHEBI:29950"/>
        <dbReference type="ChEBI" id="CHEBI:48597"/>
        <dbReference type="ChEBI" id="CHEBI:57925"/>
        <dbReference type="ChEBI" id="CHEBI:146199"/>
        <dbReference type="EC" id="1.20.4.1"/>
    </reaction>
</comment>
<dbReference type="EC" id="1.20.4.1" evidence="4 7"/>
<sequence length="116" mass="12622">MSDITIFHNNRCSNSRGALELLRARGIEPNIVDYIATPLTSPELAELVAHLGVPVRELLRTKEAAYQELGLDQPSVSDAQILLAVAQHPQLLNRPIVVTPKGAALCRPPEKVLALL</sequence>
<accession>A0AA42W182</accession>